<evidence type="ECO:0000313" key="2">
    <source>
        <dbReference type="EMBL" id="GEU75257.1"/>
    </source>
</evidence>
<proteinExistence type="predicted"/>
<sequence length="87" mass="10035">MFRREEEQKRSCNEEEEEEEEEEEKEESKKKGSKKPSEMGSNSKSLGYAASDNEVKSDLESTAKSEPKCKEMEDTCESGIRPKPYFT</sequence>
<dbReference type="EMBL" id="BKCJ010007048">
    <property type="protein sequence ID" value="GEU75257.1"/>
    <property type="molecule type" value="Genomic_DNA"/>
</dbReference>
<feature type="compositionally biased region" description="Acidic residues" evidence="1">
    <location>
        <begin position="14"/>
        <end position="25"/>
    </location>
</feature>
<gene>
    <name evidence="2" type="ORF">Tci_047235</name>
</gene>
<accession>A0A6L2MPJ6</accession>
<comment type="caution">
    <text evidence="2">The sequence shown here is derived from an EMBL/GenBank/DDBJ whole genome shotgun (WGS) entry which is preliminary data.</text>
</comment>
<dbReference type="AlphaFoldDB" id="A0A6L2MPJ6"/>
<organism evidence="2">
    <name type="scientific">Tanacetum cinerariifolium</name>
    <name type="common">Dalmatian daisy</name>
    <name type="synonym">Chrysanthemum cinerariifolium</name>
    <dbReference type="NCBI Taxonomy" id="118510"/>
    <lineage>
        <taxon>Eukaryota</taxon>
        <taxon>Viridiplantae</taxon>
        <taxon>Streptophyta</taxon>
        <taxon>Embryophyta</taxon>
        <taxon>Tracheophyta</taxon>
        <taxon>Spermatophyta</taxon>
        <taxon>Magnoliopsida</taxon>
        <taxon>eudicotyledons</taxon>
        <taxon>Gunneridae</taxon>
        <taxon>Pentapetalae</taxon>
        <taxon>asterids</taxon>
        <taxon>campanulids</taxon>
        <taxon>Asterales</taxon>
        <taxon>Asteraceae</taxon>
        <taxon>Asteroideae</taxon>
        <taxon>Anthemideae</taxon>
        <taxon>Anthemidinae</taxon>
        <taxon>Tanacetum</taxon>
    </lineage>
</organism>
<reference evidence="2" key="1">
    <citation type="journal article" date="2019" name="Sci. Rep.">
        <title>Draft genome of Tanacetum cinerariifolium, the natural source of mosquito coil.</title>
        <authorList>
            <person name="Yamashiro T."/>
            <person name="Shiraishi A."/>
            <person name="Satake H."/>
            <person name="Nakayama K."/>
        </authorList>
    </citation>
    <scope>NUCLEOTIDE SEQUENCE</scope>
</reference>
<feature type="compositionally biased region" description="Basic and acidic residues" evidence="1">
    <location>
        <begin position="1"/>
        <end position="13"/>
    </location>
</feature>
<evidence type="ECO:0000256" key="1">
    <source>
        <dbReference type="SAM" id="MobiDB-lite"/>
    </source>
</evidence>
<name>A0A6L2MPJ6_TANCI</name>
<feature type="region of interest" description="Disordered" evidence="1">
    <location>
        <begin position="1"/>
        <end position="87"/>
    </location>
</feature>
<feature type="compositionally biased region" description="Basic and acidic residues" evidence="1">
    <location>
        <begin position="53"/>
        <end position="73"/>
    </location>
</feature>
<protein>
    <submittedName>
        <fullName evidence="2">Uncharacterized protein</fullName>
    </submittedName>
</protein>